<dbReference type="GO" id="GO:0020037">
    <property type="term" value="F:heme binding"/>
    <property type="evidence" value="ECO:0007669"/>
    <property type="project" value="InterPro"/>
</dbReference>
<evidence type="ECO:0000313" key="9">
    <source>
        <dbReference type="Proteomes" id="UP001430953"/>
    </source>
</evidence>
<keyword evidence="7" id="KW-1133">Transmembrane helix</keyword>
<evidence type="ECO:0000256" key="5">
    <source>
        <dbReference type="PIRSR" id="PIRSR602401-1"/>
    </source>
</evidence>
<dbReference type="GO" id="GO:0005506">
    <property type="term" value="F:iron ion binding"/>
    <property type="evidence" value="ECO:0007669"/>
    <property type="project" value="InterPro"/>
</dbReference>
<comment type="caution">
    <text evidence="8">The sequence shown here is derived from an EMBL/GenBank/DDBJ whole genome shotgun (WGS) entry which is preliminary data.</text>
</comment>
<dbReference type="InterPro" id="IPR002401">
    <property type="entry name" value="Cyt_P450_E_grp-I"/>
</dbReference>
<gene>
    <name evidence="8" type="ORF">PUN28_014950</name>
</gene>
<proteinExistence type="inferred from homology"/>
<dbReference type="InterPro" id="IPR036396">
    <property type="entry name" value="Cyt_P450_sf"/>
</dbReference>
<dbReference type="GO" id="GO:0005737">
    <property type="term" value="C:cytoplasm"/>
    <property type="evidence" value="ECO:0007669"/>
    <property type="project" value="TreeGrafter"/>
</dbReference>
<dbReference type="InterPro" id="IPR001128">
    <property type="entry name" value="Cyt_P450"/>
</dbReference>
<dbReference type="Gene3D" id="1.10.630.10">
    <property type="entry name" value="Cytochrome P450"/>
    <property type="match status" value="1"/>
</dbReference>
<keyword evidence="2 5" id="KW-0479">Metal-binding</keyword>
<keyword evidence="9" id="KW-1185">Reference proteome</keyword>
<dbReference type="PANTHER" id="PTHR24300:SF413">
    <property type="entry name" value="CYTOCHROME P450 18A1"/>
    <property type="match status" value="1"/>
</dbReference>
<dbReference type="GO" id="GO:0016712">
    <property type="term" value="F:oxidoreductase activity, acting on paired donors, with incorporation or reduction of molecular oxygen, reduced flavin or flavoprotein as one donor, and incorporation of one atom of oxygen"/>
    <property type="evidence" value="ECO:0007669"/>
    <property type="project" value="TreeGrafter"/>
</dbReference>
<keyword evidence="7" id="KW-0472">Membrane</keyword>
<accession>A0AAW2F1B3</accession>
<keyword evidence="5 6" id="KW-0349">Heme</keyword>
<dbReference type="AlphaFoldDB" id="A0AAW2F1B3"/>
<comment type="cofactor">
    <cofactor evidence="5">
        <name>heme</name>
        <dbReference type="ChEBI" id="CHEBI:30413"/>
    </cofactor>
</comment>
<keyword evidence="4 6" id="KW-0503">Monooxygenase</keyword>
<organism evidence="8 9">
    <name type="scientific">Cardiocondyla obscurior</name>
    <dbReference type="NCBI Taxonomy" id="286306"/>
    <lineage>
        <taxon>Eukaryota</taxon>
        <taxon>Metazoa</taxon>
        <taxon>Ecdysozoa</taxon>
        <taxon>Arthropoda</taxon>
        <taxon>Hexapoda</taxon>
        <taxon>Insecta</taxon>
        <taxon>Pterygota</taxon>
        <taxon>Neoptera</taxon>
        <taxon>Endopterygota</taxon>
        <taxon>Hymenoptera</taxon>
        <taxon>Apocrita</taxon>
        <taxon>Aculeata</taxon>
        <taxon>Formicoidea</taxon>
        <taxon>Formicidae</taxon>
        <taxon>Myrmicinae</taxon>
        <taxon>Cardiocondyla</taxon>
    </lineage>
</organism>
<evidence type="ECO:0000256" key="3">
    <source>
        <dbReference type="ARBA" id="ARBA00023004"/>
    </source>
</evidence>
<dbReference type="GO" id="GO:0006082">
    <property type="term" value="P:organic acid metabolic process"/>
    <property type="evidence" value="ECO:0007669"/>
    <property type="project" value="TreeGrafter"/>
</dbReference>
<feature type="binding site" description="axial binding residue" evidence="5">
    <location>
        <position position="460"/>
    </location>
    <ligand>
        <name>heme</name>
        <dbReference type="ChEBI" id="CHEBI:30413"/>
    </ligand>
    <ligandPart>
        <name>Fe</name>
        <dbReference type="ChEBI" id="CHEBI:18248"/>
    </ligandPart>
</feature>
<evidence type="ECO:0000256" key="6">
    <source>
        <dbReference type="RuleBase" id="RU000461"/>
    </source>
</evidence>
<dbReference type="SUPFAM" id="SSF48264">
    <property type="entry name" value="Cytochrome P450"/>
    <property type="match status" value="1"/>
</dbReference>
<keyword evidence="7" id="KW-0812">Transmembrane</keyword>
<dbReference type="Proteomes" id="UP001430953">
    <property type="component" value="Unassembled WGS sequence"/>
</dbReference>
<sequence length="539" mass="61652">MLVEQLVEWLWLLMGGTSHQVFCTLLVFVGVLLLVKIGLWLKSNVTLPPGPLGVPLLGYLPFIKDDAHLHFTKLAKRFGSIFSMYLGSELVVVLSDYRVIRDAFRREEFSGRPNTDFMNVIEGYGIINTQGALWKDQRKFLHEKLRSFGMTHLGTGKKSMNTRIMREVEIFLWGLVKRRGKPTNISPSLAVSISNVICSLTMSVRFHNGDLNFKRFMDLIDEGFRLFASLTSANYITLFRHLPWIHGTRDRIARNRGEMAQFFQSIIDHHREHYDEDNIRDIVDAYLCEIKQTEKENPDYQIFEGKNKDRQMQQILGDLFSAGMETVKNTLEWAVIFMLHHPEAAKAVQNELDEVVGRTRMPSLEDLPYLPLTEATIQEVLRRSNIVPLGTPHATTRDVKLNGYTLPAGTHVMPLVYAVHMDPELWEEPEAFRPERFLASDGKVRKPEYFMPFGVGRRMCLGDLLARMELFLFFSSLMHKFDLLLPEGAPLPSLRGNVGITQSPKPFEVCFSLRCLEPPEYCPSNDGNPNGPLRNIGSH</sequence>
<dbReference type="EMBL" id="JADYXP020000016">
    <property type="protein sequence ID" value="KAL0108030.1"/>
    <property type="molecule type" value="Genomic_DNA"/>
</dbReference>
<dbReference type="Pfam" id="PF00067">
    <property type="entry name" value="p450"/>
    <property type="match status" value="1"/>
</dbReference>
<dbReference type="PANTHER" id="PTHR24300">
    <property type="entry name" value="CYTOCHROME P450 508A4-RELATED"/>
    <property type="match status" value="1"/>
</dbReference>
<evidence type="ECO:0000256" key="7">
    <source>
        <dbReference type="SAM" id="Phobius"/>
    </source>
</evidence>
<dbReference type="PROSITE" id="PS00086">
    <property type="entry name" value="CYTOCHROME_P450"/>
    <property type="match status" value="1"/>
</dbReference>
<dbReference type="PRINTS" id="PR00463">
    <property type="entry name" value="EP450I"/>
</dbReference>
<comment type="similarity">
    <text evidence="1 6">Belongs to the cytochrome P450 family.</text>
</comment>
<evidence type="ECO:0000313" key="8">
    <source>
        <dbReference type="EMBL" id="KAL0108030.1"/>
    </source>
</evidence>
<reference evidence="8 9" key="1">
    <citation type="submission" date="2023-03" db="EMBL/GenBank/DDBJ databases">
        <title>High recombination rates correlate with genetic variation in Cardiocondyla obscurior ants.</title>
        <authorList>
            <person name="Errbii M."/>
        </authorList>
    </citation>
    <scope>NUCLEOTIDE SEQUENCE [LARGE SCALE GENOMIC DNA]</scope>
    <source>
        <strain evidence="8">Alpha-2009</strain>
        <tissue evidence="8">Whole body</tissue>
    </source>
</reference>
<evidence type="ECO:0000256" key="1">
    <source>
        <dbReference type="ARBA" id="ARBA00010617"/>
    </source>
</evidence>
<dbReference type="FunFam" id="1.10.630.10:FF:000070">
    <property type="entry name" value="cytochrome P450 18a1"/>
    <property type="match status" value="1"/>
</dbReference>
<protein>
    <recommendedName>
        <fullName evidence="10">Cytochrome P450 18a1</fullName>
    </recommendedName>
</protein>
<evidence type="ECO:0000256" key="4">
    <source>
        <dbReference type="ARBA" id="ARBA00023033"/>
    </source>
</evidence>
<dbReference type="GO" id="GO:0006805">
    <property type="term" value="P:xenobiotic metabolic process"/>
    <property type="evidence" value="ECO:0007669"/>
    <property type="project" value="TreeGrafter"/>
</dbReference>
<evidence type="ECO:0000256" key="2">
    <source>
        <dbReference type="ARBA" id="ARBA00022723"/>
    </source>
</evidence>
<dbReference type="PRINTS" id="PR00385">
    <property type="entry name" value="P450"/>
</dbReference>
<feature type="transmembrane region" description="Helical" evidence="7">
    <location>
        <begin position="21"/>
        <end position="41"/>
    </location>
</feature>
<dbReference type="InterPro" id="IPR017972">
    <property type="entry name" value="Cyt_P450_CS"/>
</dbReference>
<keyword evidence="6" id="KW-0560">Oxidoreductase</keyword>
<name>A0AAW2F1B3_9HYME</name>
<dbReference type="GO" id="GO:0008395">
    <property type="term" value="F:steroid hydroxylase activity"/>
    <property type="evidence" value="ECO:0007669"/>
    <property type="project" value="TreeGrafter"/>
</dbReference>
<keyword evidence="3 5" id="KW-0408">Iron</keyword>
<evidence type="ECO:0008006" key="10">
    <source>
        <dbReference type="Google" id="ProtNLM"/>
    </source>
</evidence>
<dbReference type="InterPro" id="IPR050182">
    <property type="entry name" value="Cytochrome_P450_fam2"/>
</dbReference>